<dbReference type="PANTHER" id="PTHR33075">
    <property type="entry name" value="OS02G0499800 PROTEIN"/>
    <property type="match status" value="1"/>
</dbReference>
<organism evidence="1 2">
    <name type="scientific">Panicum virgatum</name>
    <name type="common">Blackwell switchgrass</name>
    <dbReference type="NCBI Taxonomy" id="38727"/>
    <lineage>
        <taxon>Eukaryota</taxon>
        <taxon>Viridiplantae</taxon>
        <taxon>Streptophyta</taxon>
        <taxon>Embryophyta</taxon>
        <taxon>Tracheophyta</taxon>
        <taxon>Spermatophyta</taxon>
        <taxon>Magnoliopsida</taxon>
        <taxon>Liliopsida</taxon>
        <taxon>Poales</taxon>
        <taxon>Poaceae</taxon>
        <taxon>PACMAD clade</taxon>
        <taxon>Panicoideae</taxon>
        <taxon>Panicodae</taxon>
        <taxon>Paniceae</taxon>
        <taxon>Panicinae</taxon>
        <taxon>Panicum</taxon>
        <taxon>Panicum sect. Hiantes</taxon>
    </lineage>
</organism>
<evidence type="ECO:0000313" key="2">
    <source>
        <dbReference type="Proteomes" id="UP000823388"/>
    </source>
</evidence>
<protein>
    <submittedName>
        <fullName evidence="1">Uncharacterized protein</fullName>
    </submittedName>
</protein>
<evidence type="ECO:0000313" key="1">
    <source>
        <dbReference type="EMBL" id="KAG2557214.1"/>
    </source>
</evidence>
<gene>
    <name evidence="1" type="ORF">PVAP13_8NG145701</name>
</gene>
<reference evidence="1" key="1">
    <citation type="submission" date="2020-05" db="EMBL/GenBank/DDBJ databases">
        <title>WGS assembly of Panicum virgatum.</title>
        <authorList>
            <person name="Lovell J.T."/>
            <person name="Jenkins J."/>
            <person name="Shu S."/>
            <person name="Juenger T.E."/>
            <person name="Schmutz J."/>
        </authorList>
    </citation>
    <scope>NUCLEOTIDE SEQUENCE</scope>
    <source>
        <strain evidence="1">AP13</strain>
    </source>
</reference>
<sequence length="637" mass="72282">MEFSLDLQPGLDFQAFIRHKFGLPINARAGSERGSFILVVSFGRCKSKLSPLLVGHILQAVLDGQTLDFWVSLLQDRIYKLHSFYYDLFKQYFHLWGNGGPSWIRKAQIYAEEEFNSWTHVSSRRSRSYADAIKSAYPLTGANQVAIGSRDSSGRNFLAVKNTDELVSNSNAGLKETTKNTVEHVSNSNSDRNEAINLDLNLGGTFDALSPRLDQASDFHGTSCSPSCHFLSHTNPLFWRAKITQSGNTQSDAVGTLNLFPSEASHTNGQQQHLIKIFFSVTQGQFFVTLQGYLIQHLWQRADPMPFLPRGMQRQPIENRTQVVRAVAVRPRRHNEELAIVTMDPFPGNLISFHNIREAPCHLGHAYVRFKFIHDYDNLICNIPHAFDDVNFNFVKHNRGRNWRSMHFNRECWLMLMGFLVDYWEQEYLDNVICSFGKLARLIVKARVLDLESIPQHIILSDAEDFQGESWTIQCEIINDDLLGAEGEIIMEEVAPNVIEEELDLSISLPDQPVQDLPVENVDVVQALQAPMNWLVEEIPEDMLMGDAELALEGNSAATDQEANHQPAQLPPQDNLQLGMQVFTIQSLGVLQYKYRNLAPDQGECSLKIKKKKIEEVIVDSSLRRSLRVKKTEGLQD</sequence>
<dbReference type="Proteomes" id="UP000823388">
    <property type="component" value="Chromosome 8N"/>
</dbReference>
<dbReference type="PANTHER" id="PTHR33075:SF7">
    <property type="entry name" value="OS02G0303350 PROTEIN"/>
    <property type="match status" value="1"/>
</dbReference>
<dbReference type="EMBL" id="CM029052">
    <property type="protein sequence ID" value="KAG2557214.1"/>
    <property type="molecule type" value="Genomic_DNA"/>
</dbReference>
<comment type="caution">
    <text evidence="1">The sequence shown here is derived from an EMBL/GenBank/DDBJ whole genome shotgun (WGS) entry which is preliminary data.</text>
</comment>
<dbReference type="AlphaFoldDB" id="A0A8T0PFL5"/>
<accession>A0A8T0PFL5</accession>
<proteinExistence type="predicted"/>
<keyword evidence="2" id="KW-1185">Reference proteome</keyword>
<name>A0A8T0PFL5_PANVG</name>